<dbReference type="PANTHER" id="PTHR37273:SF1">
    <property type="entry name" value="ADL397C-AP"/>
    <property type="match status" value="1"/>
</dbReference>
<organism evidence="2 3">
    <name type="scientific">Serendipita indica (strain DSM 11827)</name>
    <name type="common">Root endophyte fungus</name>
    <name type="synonym">Piriformospora indica</name>
    <dbReference type="NCBI Taxonomy" id="1109443"/>
    <lineage>
        <taxon>Eukaryota</taxon>
        <taxon>Fungi</taxon>
        <taxon>Dikarya</taxon>
        <taxon>Basidiomycota</taxon>
        <taxon>Agaricomycotina</taxon>
        <taxon>Agaricomycetes</taxon>
        <taxon>Sebacinales</taxon>
        <taxon>Serendipitaceae</taxon>
        <taxon>Serendipita</taxon>
    </lineage>
</organism>
<name>G4TPL0_SERID</name>
<accession>G4TPL0</accession>
<dbReference type="EMBL" id="CAFZ01000212">
    <property type="protein sequence ID" value="CCA73255.1"/>
    <property type="molecule type" value="Genomic_DNA"/>
</dbReference>
<dbReference type="Gene3D" id="2.30.110.10">
    <property type="entry name" value="Electron Transport, Fmn-binding Protein, Chain A"/>
    <property type="match status" value="1"/>
</dbReference>
<proteinExistence type="predicted"/>
<dbReference type="SUPFAM" id="SSF50475">
    <property type="entry name" value="FMN-binding split barrel"/>
    <property type="match status" value="1"/>
</dbReference>
<reference evidence="2 3" key="1">
    <citation type="journal article" date="2011" name="PLoS Pathog.">
        <title>Endophytic Life Strategies Decoded by Genome and Transcriptome Analyses of the Mutualistic Root Symbiont Piriformospora indica.</title>
        <authorList>
            <person name="Zuccaro A."/>
            <person name="Lahrmann U."/>
            <person name="Guldener U."/>
            <person name="Langen G."/>
            <person name="Pfiffi S."/>
            <person name="Biedenkopf D."/>
            <person name="Wong P."/>
            <person name="Samans B."/>
            <person name="Grimm C."/>
            <person name="Basiewicz M."/>
            <person name="Murat C."/>
            <person name="Martin F."/>
            <person name="Kogel K.H."/>
        </authorList>
    </citation>
    <scope>NUCLEOTIDE SEQUENCE [LARGE SCALE GENOMIC DNA]</scope>
    <source>
        <strain evidence="2 3">DSM 11827</strain>
    </source>
</reference>
<dbReference type="Pfam" id="PF13883">
    <property type="entry name" value="CREG_beta-barrel"/>
    <property type="match status" value="1"/>
</dbReference>
<dbReference type="InterPro" id="IPR012349">
    <property type="entry name" value="Split_barrel_FMN-bd"/>
</dbReference>
<dbReference type="OMA" id="ITLSMRW"/>
<dbReference type="InterPro" id="IPR055343">
    <property type="entry name" value="CREG_beta-barrel"/>
</dbReference>
<protein>
    <recommendedName>
        <fullName evidence="1">CREG-like beta-barrel domain-containing protein</fullName>
    </recommendedName>
</protein>
<feature type="domain" description="CREG-like beta-barrel" evidence="1">
    <location>
        <begin position="51"/>
        <end position="219"/>
    </location>
</feature>
<sequence length="236" mass="26525">MREDCSARPWRPFWSTCPDLISYHVLQTGSPGIVAHVPWIGRVYSGDGDTRFARALVDSDNAAATLATVFPADHPTLAGMPFALMEYYASCHQNGSLTFIFMPISRNNQNILQSNTHLATFTVASHPARAATNRVALMGDVTIMTNAYIESSSAYRNNTQEVQEIETCFLRRHPDAKWWLPGRKPVHKAYWARFDPLTIYYVGGFGSEHYIGYIPLELYQRAGEGPITDGELRIQH</sequence>
<keyword evidence="3" id="KW-1185">Reference proteome</keyword>
<comment type="caution">
    <text evidence="2">The sequence shown here is derived from an EMBL/GenBank/DDBJ whole genome shotgun (WGS) entry which is preliminary data.</text>
</comment>
<dbReference type="Proteomes" id="UP000007148">
    <property type="component" value="Unassembled WGS sequence"/>
</dbReference>
<dbReference type="PANTHER" id="PTHR37273">
    <property type="entry name" value="CHROMOSOME 8, WHOLE GENOME SHOTGUN SEQUENCE"/>
    <property type="match status" value="1"/>
</dbReference>
<evidence type="ECO:0000313" key="2">
    <source>
        <dbReference type="EMBL" id="CCA73255.1"/>
    </source>
</evidence>
<dbReference type="InParanoid" id="G4TPL0"/>
<dbReference type="STRING" id="1109443.G4TPL0"/>
<evidence type="ECO:0000313" key="3">
    <source>
        <dbReference type="Proteomes" id="UP000007148"/>
    </source>
</evidence>
<dbReference type="eggNOG" id="ENOG502RDU8">
    <property type="taxonomic scope" value="Eukaryota"/>
</dbReference>
<gene>
    <name evidence="2" type="ORF">PIIN_07210</name>
</gene>
<dbReference type="OrthoDB" id="2138282at2759"/>
<evidence type="ECO:0000259" key="1">
    <source>
        <dbReference type="Pfam" id="PF13883"/>
    </source>
</evidence>
<dbReference type="HOGENOM" id="CLU_056802_3_0_1"/>
<dbReference type="AlphaFoldDB" id="G4TPL0"/>